<reference evidence="2 3" key="1">
    <citation type="submission" date="2014-01" db="EMBL/GenBank/DDBJ databases">
        <title>Development of a Comparative Genomic Fingerprinting Assay for High Resolution Genotyping of Arcobacter butzleri.</title>
        <authorList>
            <person name="Webb A.L."/>
            <person name="Inglis G.D."/>
            <person name="Kruczkiewicz P."/>
            <person name="Selinger L.B."/>
            <person name="Taboada E.N."/>
        </authorList>
    </citation>
    <scope>NUCLEOTIDE SEQUENCE [LARGE SCALE GENOMIC DNA]</scope>
    <source>
        <strain evidence="2 3">L352</strain>
    </source>
</reference>
<keyword evidence="1" id="KW-0812">Transmembrane</keyword>
<feature type="transmembrane region" description="Helical" evidence="1">
    <location>
        <begin position="23"/>
        <end position="45"/>
    </location>
</feature>
<evidence type="ECO:0000313" key="3">
    <source>
        <dbReference type="Proteomes" id="UP000035462"/>
    </source>
</evidence>
<proteinExistence type="predicted"/>
<name>A0A837JDW4_9BACT</name>
<dbReference type="AlphaFoldDB" id="A0A837JDW4"/>
<comment type="caution">
    <text evidence="2">The sequence shown here is derived from an EMBL/GenBank/DDBJ whole genome shotgun (WGS) entry which is preliminary data.</text>
</comment>
<sequence>MDKIKLKRKIFKLSNFITFKRKIYFLILCMILEPISLIFFGALYFNNLNLNETFLKLATYSNDVIDAYVVIALGFGGFKFVFIDYWNK</sequence>
<dbReference type="EMBL" id="JAIT01000015">
    <property type="protein sequence ID" value="KLE06324.1"/>
    <property type="molecule type" value="Genomic_DNA"/>
</dbReference>
<protein>
    <submittedName>
        <fullName evidence="2">Uncharacterized protein</fullName>
    </submittedName>
</protein>
<feature type="transmembrane region" description="Helical" evidence="1">
    <location>
        <begin position="65"/>
        <end position="86"/>
    </location>
</feature>
<dbReference type="Proteomes" id="UP000035462">
    <property type="component" value="Unassembled WGS sequence"/>
</dbReference>
<organism evidence="2 3">
    <name type="scientific">Aliarcobacter butzleri L352</name>
    <dbReference type="NCBI Taxonomy" id="1447260"/>
    <lineage>
        <taxon>Bacteria</taxon>
        <taxon>Pseudomonadati</taxon>
        <taxon>Campylobacterota</taxon>
        <taxon>Epsilonproteobacteria</taxon>
        <taxon>Campylobacterales</taxon>
        <taxon>Arcobacteraceae</taxon>
        <taxon>Aliarcobacter</taxon>
    </lineage>
</organism>
<evidence type="ECO:0000256" key="1">
    <source>
        <dbReference type="SAM" id="Phobius"/>
    </source>
</evidence>
<keyword evidence="1" id="KW-0472">Membrane</keyword>
<evidence type="ECO:0000313" key="2">
    <source>
        <dbReference type="EMBL" id="KLE06324.1"/>
    </source>
</evidence>
<accession>A0A837JDW4</accession>
<dbReference type="RefSeq" id="WP_046994440.1">
    <property type="nucleotide sequence ID" value="NZ_JAIT01000015.1"/>
</dbReference>
<keyword evidence="1" id="KW-1133">Transmembrane helix</keyword>
<gene>
    <name evidence="2" type="ORF">AF77_02340</name>
</gene>